<keyword evidence="3" id="KW-1015">Disulfide bond</keyword>
<feature type="signal peptide" evidence="4">
    <location>
        <begin position="1"/>
        <end position="17"/>
    </location>
</feature>
<feature type="domain" description="TIL" evidence="5">
    <location>
        <begin position="200"/>
        <end position="251"/>
    </location>
</feature>
<keyword evidence="2" id="KW-0722">Serine protease inhibitor</keyword>
<dbReference type="Proteomes" id="UP001175271">
    <property type="component" value="Unassembled WGS sequence"/>
</dbReference>
<evidence type="ECO:0000256" key="2">
    <source>
        <dbReference type="ARBA" id="ARBA00022900"/>
    </source>
</evidence>
<dbReference type="PANTHER" id="PTHR23259">
    <property type="entry name" value="RIDDLE"/>
    <property type="match status" value="1"/>
</dbReference>
<dbReference type="GO" id="GO:0004867">
    <property type="term" value="F:serine-type endopeptidase inhibitor activity"/>
    <property type="evidence" value="ECO:0007669"/>
    <property type="project" value="UniProtKB-KW"/>
</dbReference>
<dbReference type="CDD" id="cd19941">
    <property type="entry name" value="TIL"/>
    <property type="match status" value="3"/>
</dbReference>
<feature type="domain" description="TIL" evidence="5">
    <location>
        <begin position="28"/>
        <end position="81"/>
    </location>
</feature>
<evidence type="ECO:0000256" key="4">
    <source>
        <dbReference type="SAM" id="SignalP"/>
    </source>
</evidence>
<gene>
    <name evidence="6" type="ORF">QR680_006654</name>
</gene>
<protein>
    <recommendedName>
        <fullName evidence="5">TIL domain-containing protein</fullName>
    </recommendedName>
</protein>
<dbReference type="Gene3D" id="2.10.25.10">
    <property type="entry name" value="Laminin"/>
    <property type="match status" value="4"/>
</dbReference>
<dbReference type="PANTHER" id="PTHR23259:SF70">
    <property type="entry name" value="ACCESSORY GLAND PROTEIN ACP62F-RELATED"/>
    <property type="match status" value="1"/>
</dbReference>
<organism evidence="6 7">
    <name type="scientific">Steinernema hermaphroditum</name>
    <dbReference type="NCBI Taxonomy" id="289476"/>
    <lineage>
        <taxon>Eukaryota</taxon>
        <taxon>Metazoa</taxon>
        <taxon>Ecdysozoa</taxon>
        <taxon>Nematoda</taxon>
        <taxon>Chromadorea</taxon>
        <taxon>Rhabditida</taxon>
        <taxon>Tylenchina</taxon>
        <taxon>Panagrolaimomorpha</taxon>
        <taxon>Strongyloidoidea</taxon>
        <taxon>Steinernematidae</taxon>
        <taxon>Steinernema</taxon>
    </lineage>
</organism>
<dbReference type="AlphaFoldDB" id="A0AA39HXP5"/>
<keyword evidence="7" id="KW-1185">Reference proteome</keyword>
<evidence type="ECO:0000256" key="1">
    <source>
        <dbReference type="ARBA" id="ARBA00022690"/>
    </source>
</evidence>
<dbReference type="InterPro" id="IPR051368">
    <property type="entry name" value="SerProtInhib-TIL_Domain"/>
</dbReference>
<dbReference type="InterPro" id="IPR002919">
    <property type="entry name" value="TIL_dom"/>
</dbReference>
<evidence type="ECO:0000259" key="5">
    <source>
        <dbReference type="Pfam" id="PF01826"/>
    </source>
</evidence>
<evidence type="ECO:0000313" key="7">
    <source>
        <dbReference type="Proteomes" id="UP001175271"/>
    </source>
</evidence>
<comment type="caution">
    <text evidence="6">The sequence shown here is derived from an EMBL/GenBank/DDBJ whole genome shotgun (WGS) entry which is preliminary data.</text>
</comment>
<feature type="chain" id="PRO_5041404623" description="TIL domain-containing protein" evidence="4">
    <location>
        <begin position="18"/>
        <end position="292"/>
    </location>
</feature>
<dbReference type="InterPro" id="IPR036084">
    <property type="entry name" value="Ser_inhib-like_sf"/>
</dbReference>
<keyword evidence="1" id="KW-0646">Protease inhibitor</keyword>
<dbReference type="EMBL" id="JAUCMV010000003">
    <property type="protein sequence ID" value="KAK0413189.1"/>
    <property type="molecule type" value="Genomic_DNA"/>
</dbReference>
<dbReference type="SUPFAM" id="SSF57567">
    <property type="entry name" value="Serine protease inhibitors"/>
    <property type="match status" value="4"/>
</dbReference>
<proteinExistence type="predicted"/>
<feature type="domain" description="TIL" evidence="5">
    <location>
        <begin position="144"/>
        <end position="195"/>
    </location>
</feature>
<dbReference type="Pfam" id="PF01826">
    <property type="entry name" value="TIL"/>
    <property type="match status" value="3"/>
</dbReference>
<keyword evidence="4" id="KW-0732">Signal</keyword>
<evidence type="ECO:0000256" key="3">
    <source>
        <dbReference type="ARBA" id="ARBA00023157"/>
    </source>
</evidence>
<sequence length="292" mass="31658">MASFTSVLLLLAGLVCAICSSALSAPKCGPNETIRECGDPPEGTCAYPFPNRTDHCEPYKCQCKFGYVRDANGECIKVASCPQPTCGPNEYYRECGGRAATCQEPYPESPYPRFCDPAECDCNSDYVRVNGTCIPMEACPHPECPEGEKWSFCSGCEGTCEAPTSNCAGCRQPKCECIPGNVRNKQGKCVPMDKCDPPVCPENEFWTDCGSCDFTCHDPYPLCFAVCQHKCMCGGGLVRNDSGKCIPANQCIYELNPCLKTKCADNEICVSMGSKSGMKALCIETGCLNKFF</sequence>
<reference evidence="6" key="1">
    <citation type="submission" date="2023-06" db="EMBL/GenBank/DDBJ databases">
        <title>Genomic analysis of the entomopathogenic nematode Steinernema hermaphroditum.</title>
        <authorList>
            <person name="Schwarz E.M."/>
            <person name="Heppert J.K."/>
            <person name="Baniya A."/>
            <person name="Schwartz H.T."/>
            <person name="Tan C.-H."/>
            <person name="Antoshechkin I."/>
            <person name="Sternberg P.W."/>
            <person name="Goodrich-Blair H."/>
            <person name="Dillman A.R."/>
        </authorList>
    </citation>
    <scope>NUCLEOTIDE SEQUENCE</scope>
    <source>
        <strain evidence="6">PS9179</strain>
        <tissue evidence="6">Whole animal</tissue>
    </source>
</reference>
<accession>A0AA39HXP5</accession>
<evidence type="ECO:0000313" key="6">
    <source>
        <dbReference type="EMBL" id="KAK0413189.1"/>
    </source>
</evidence>
<name>A0AA39HXP5_9BILA</name>